<keyword evidence="16" id="KW-1185">Reference proteome</keyword>
<comment type="caution">
    <text evidence="15">The sequence shown here is derived from an EMBL/GenBank/DDBJ whole genome shotgun (WGS) entry which is preliminary data.</text>
</comment>
<evidence type="ECO:0000256" key="11">
    <source>
        <dbReference type="ARBA" id="ARBA00023242"/>
    </source>
</evidence>
<dbReference type="NCBIfam" id="TIGR00617">
    <property type="entry name" value="rpa1"/>
    <property type="match status" value="1"/>
</dbReference>
<evidence type="ECO:0000313" key="16">
    <source>
        <dbReference type="Proteomes" id="UP000824469"/>
    </source>
</evidence>
<comment type="subcellular location">
    <subcellularLocation>
        <location evidence="1 12">Nucleus</location>
    </subcellularLocation>
</comment>
<feature type="non-terminal residue" evidence="15">
    <location>
        <position position="517"/>
    </location>
</feature>
<comment type="similarity">
    <text evidence="2 12">Belongs to the replication factor A protein 1 family.</text>
</comment>
<dbReference type="InterPro" id="IPR004591">
    <property type="entry name" value="Rfa1"/>
</dbReference>
<evidence type="ECO:0000256" key="2">
    <source>
        <dbReference type="ARBA" id="ARBA00005690"/>
    </source>
</evidence>
<dbReference type="Pfam" id="PF16900">
    <property type="entry name" value="REPA_OB_2"/>
    <property type="match status" value="1"/>
</dbReference>
<keyword evidence="10" id="KW-0234">DNA repair</keyword>
<proteinExistence type="inferred from homology"/>
<dbReference type="InterPro" id="IPR047192">
    <property type="entry name" value="Euk_RPA1_DBD_C"/>
</dbReference>
<dbReference type="PANTHER" id="PTHR47165:SF4">
    <property type="entry name" value="OS03G0429900 PROTEIN"/>
    <property type="match status" value="1"/>
</dbReference>
<dbReference type="SUPFAM" id="SSF50249">
    <property type="entry name" value="Nucleic acid-binding proteins"/>
    <property type="match status" value="3"/>
</dbReference>
<dbReference type="GO" id="GO:0006310">
    <property type="term" value="P:DNA recombination"/>
    <property type="evidence" value="ECO:0007669"/>
    <property type="project" value="UniProtKB-KW"/>
</dbReference>
<evidence type="ECO:0000256" key="6">
    <source>
        <dbReference type="ARBA" id="ARBA00022771"/>
    </source>
</evidence>
<evidence type="ECO:0000256" key="5">
    <source>
        <dbReference type="ARBA" id="ARBA00022763"/>
    </source>
</evidence>
<evidence type="ECO:0000259" key="13">
    <source>
        <dbReference type="Pfam" id="PF08646"/>
    </source>
</evidence>
<dbReference type="Pfam" id="PF08646">
    <property type="entry name" value="Rep_fac-A_C"/>
    <property type="match status" value="1"/>
</dbReference>
<evidence type="ECO:0000256" key="4">
    <source>
        <dbReference type="ARBA" id="ARBA00022723"/>
    </source>
</evidence>
<dbReference type="Proteomes" id="UP000824469">
    <property type="component" value="Unassembled WGS sequence"/>
</dbReference>
<evidence type="ECO:0000256" key="7">
    <source>
        <dbReference type="ARBA" id="ARBA00022833"/>
    </source>
</evidence>
<feature type="domain" description="Replication protein A OB" evidence="14">
    <location>
        <begin position="210"/>
        <end position="314"/>
    </location>
</feature>
<dbReference type="CDD" id="cd04475">
    <property type="entry name" value="RPA1_DBD_B"/>
    <property type="match status" value="1"/>
</dbReference>
<protein>
    <recommendedName>
        <fullName evidence="12">Replication protein A subunit</fullName>
    </recommendedName>
</protein>
<evidence type="ECO:0000256" key="8">
    <source>
        <dbReference type="ARBA" id="ARBA00023125"/>
    </source>
</evidence>
<keyword evidence="6 12" id="KW-0863">Zinc-finger</keyword>
<evidence type="ECO:0000256" key="9">
    <source>
        <dbReference type="ARBA" id="ARBA00023172"/>
    </source>
</evidence>
<reference evidence="15 16" key="1">
    <citation type="journal article" date="2021" name="Nat. Plants">
        <title>The Taxus genome provides insights into paclitaxel biosynthesis.</title>
        <authorList>
            <person name="Xiong X."/>
            <person name="Gou J."/>
            <person name="Liao Q."/>
            <person name="Li Y."/>
            <person name="Zhou Q."/>
            <person name="Bi G."/>
            <person name="Li C."/>
            <person name="Du R."/>
            <person name="Wang X."/>
            <person name="Sun T."/>
            <person name="Guo L."/>
            <person name="Liang H."/>
            <person name="Lu P."/>
            <person name="Wu Y."/>
            <person name="Zhang Z."/>
            <person name="Ro D.K."/>
            <person name="Shang Y."/>
            <person name="Huang S."/>
            <person name="Yan J."/>
        </authorList>
    </citation>
    <scope>NUCLEOTIDE SEQUENCE [LARGE SCALE GENOMIC DNA]</scope>
    <source>
        <strain evidence="15">Ta-2019</strain>
    </source>
</reference>
<keyword evidence="3 12" id="KW-0235">DNA replication</keyword>
<evidence type="ECO:0000256" key="12">
    <source>
        <dbReference type="RuleBase" id="RU364130"/>
    </source>
</evidence>
<dbReference type="GO" id="GO:0005634">
    <property type="term" value="C:nucleus"/>
    <property type="evidence" value="ECO:0007669"/>
    <property type="project" value="UniProtKB-SubCell"/>
</dbReference>
<dbReference type="InterPro" id="IPR013955">
    <property type="entry name" value="Rep_factor-A_C"/>
</dbReference>
<dbReference type="GO" id="GO:0006281">
    <property type="term" value="P:DNA repair"/>
    <property type="evidence" value="ECO:0007669"/>
    <property type="project" value="UniProtKB-KW"/>
</dbReference>
<dbReference type="AlphaFoldDB" id="A0AA38GY78"/>
<dbReference type="FunFam" id="2.40.50.140:FF:000041">
    <property type="entry name" value="Replication protein A subunit"/>
    <property type="match status" value="1"/>
</dbReference>
<sequence>KVDEIDFRRSANEEDLLGLLLLRTVLITDMNISKETYPQVGSPSRIPSHVVQGKQACVDHPEGVPKTLFPQTPPQKIYASSRPASKAIFINDLNTTMRVWSIEGRAVAKNSMQTYSNDNGNGCFFGFDFVDGRGGEIRVSCFNEIAEKFYGTIENEQTYTISNGRIGKAKEKFNNLNSTLEIFLSAASIVRPLHVNDQIIPLHHFHFVPIKDIPGRPAGSFVDILGVVLVISPRSTIRRRDQTETFKRTVQVEDMSGFSVSITLWGQHSTVLGEELEEFLSIPQKPVLALKTARISSFNGTSLDTISTTKWFVNPMIPESLPLQEWIASDAFNVLAPSITNRVLGPPSALSSPATIAQVLQMGNTDKNEWATITAKITDISLDNFYYLACPLVKNGTQCRKKVQELENGSWFCGKCNIPIQKCDYKYALRVTLQDSTGELQSVTAFDETAENIMGVKAEDLQFLSIDDGATTEIADQVIGHEYQFTLSIKLETYREKKQFKCVIIKSHKLEAAASLP</sequence>
<gene>
    <name evidence="15" type="ORF">KI387_001668</name>
</gene>
<keyword evidence="11 12" id="KW-0539">Nucleus</keyword>
<dbReference type="CDD" id="cd04476">
    <property type="entry name" value="RPA1_DBD_C"/>
    <property type="match status" value="1"/>
</dbReference>
<dbReference type="Gene3D" id="2.40.50.140">
    <property type="entry name" value="Nucleic acid-binding proteins"/>
    <property type="match status" value="3"/>
</dbReference>
<dbReference type="EMBL" id="JAHRHJ020000001">
    <property type="protein sequence ID" value="KAH9329560.1"/>
    <property type="molecule type" value="Genomic_DNA"/>
</dbReference>
<dbReference type="FunFam" id="2.40.50.140:FF:000090">
    <property type="entry name" value="Replication protein A subunit"/>
    <property type="match status" value="1"/>
</dbReference>
<accession>A0AA38GY78</accession>
<dbReference type="FunFam" id="2.40.50.140:FF:000064">
    <property type="entry name" value="Replication protein A subunit"/>
    <property type="match status" value="1"/>
</dbReference>
<keyword evidence="5" id="KW-0227">DNA damage</keyword>
<evidence type="ECO:0000256" key="10">
    <source>
        <dbReference type="ARBA" id="ARBA00023204"/>
    </source>
</evidence>
<evidence type="ECO:0000313" key="15">
    <source>
        <dbReference type="EMBL" id="KAH9329560.1"/>
    </source>
</evidence>
<dbReference type="InterPro" id="IPR031657">
    <property type="entry name" value="REPA_OB_2"/>
</dbReference>
<dbReference type="GO" id="GO:0008270">
    <property type="term" value="F:zinc ion binding"/>
    <property type="evidence" value="ECO:0007669"/>
    <property type="project" value="UniProtKB-KW"/>
</dbReference>
<keyword evidence="9" id="KW-0233">DNA recombination</keyword>
<evidence type="ECO:0000256" key="1">
    <source>
        <dbReference type="ARBA" id="ARBA00004123"/>
    </source>
</evidence>
<keyword evidence="8 12" id="KW-0238">DNA-binding</keyword>
<dbReference type="GO" id="GO:0006260">
    <property type="term" value="P:DNA replication"/>
    <property type="evidence" value="ECO:0007669"/>
    <property type="project" value="UniProtKB-KW"/>
</dbReference>
<evidence type="ECO:0000256" key="3">
    <source>
        <dbReference type="ARBA" id="ARBA00022705"/>
    </source>
</evidence>
<dbReference type="CDD" id="cd04474">
    <property type="entry name" value="RPA1_DBD_A"/>
    <property type="match status" value="1"/>
</dbReference>
<comment type="subunit">
    <text evidence="12">Heterotrimer of RPA1, RPA2 and RPA3 (canonical replication protein A complex).</text>
</comment>
<keyword evidence="7 12" id="KW-0862">Zinc</keyword>
<dbReference type="GO" id="GO:0003677">
    <property type="term" value="F:DNA binding"/>
    <property type="evidence" value="ECO:0007669"/>
    <property type="project" value="UniProtKB-KW"/>
</dbReference>
<organism evidence="15 16">
    <name type="scientific">Taxus chinensis</name>
    <name type="common">Chinese yew</name>
    <name type="synonym">Taxus wallichiana var. chinensis</name>
    <dbReference type="NCBI Taxonomy" id="29808"/>
    <lineage>
        <taxon>Eukaryota</taxon>
        <taxon>Viridiplantae</taxon>
        <taxon>Streptophyta</taxon>
        <taxon>Embryophyta</taxon>
        <taxon>Tracheophyta</taxon>
        <taxon>Spermatophyta</taxon>
        <taxon>Pinopsida</taxon>
        <taxon>Pinidae</taxon>
        <taxon>Conifers II</taxon>
        <taxon>Cupressales</taxon>
        <taxon>Taxaceae</taxon>
        <taxon>Taxus</taxon>
    </lineage>
</organism>
<name>A0AA38GY78_TAXCH</name>
<evidence type="ECO:0000259" key="14">
    <source>
        <dbReference type="Pfam" id="PF16900"/>
    </source>
</evidence>
<comment type="function">
    <text evidence="12">Component of the replication protein A complex (RPA) required for DNA recombination, repair and replication. The activity of RPA is mediated by single-stranded DNA binding and protein interactions. Probably involved in repair of double-strand DNA breaks (DSBs) induced by genotoxic stresses.</text>
</comment>
<dbReference type="PANTHER" id="PTHR47165">
    <property type="entry name" value="OS03G0429900 PROTEIN"/>
    <property type="match status" value="1"/>
</dbReference>
<dbReference type="InterPro" id="IPR012340">
    <property type="entry name" value="NA-bd_OB-fold"/>
</dbReference>
<keyword evidence="4 12" id="KW-0479">Metal-binding</keyword>
<feature type="domain" description="Replication factor A C-terminal" evidence="13">
    <location>
        <begin position="370"/>
        <end position="513"/>
    </location>
</feature>